<dbReference type="Proteomes" id="UP000654257">
    <property type="component" value="Unassembled WGS sequence"/>
</dbReference>
<dbReference type="SUPFAM" id="SSF53474">
    <property type="entry name" value="alpha/beta-Hydrolases"/>
    <property type="match status" value="1"/>
</dbReference>
<dbReference type="GO" id="GO:0016042">
    <property type="term" value="P:lipid catabolic process"/>
    <property type="evidence" value="ECO:0007669"/>
    <property type="project" value="InterPro"/>
</dbReference>
<dbReference type="Pfam" id="PF03583">
    <property type="entry name" value="LIP"/>
    <property type="match status" value="1"/>
</dbReference>
<reference evidence="1" key="1">
    <citation type="journal article" date="2014" name="Int. J. Syst. Evol. Microbiol.">
        <title>Complete genome sequence of Corynebacterium casei LMG S-19264T (=DSM 44701T), isolated from a smear-ripened cheese.</title>
        <authorList>
            <consortium name="US DOE Joint Genome Institute (JGI-PGF)"/>
            <person name="Walter F."/>
            <person name="Albersmeier A."/>
            <person name="Kalinowski J."/>
            <person name="Ruckert C."/>
        </authorList>
    </citation>
    <scope>NUCLEOTIDE SEQUENCE</scope>
    <source>
        <strain evidence="1">CCM 7905</strain>
    </source>
</reference>
<protein>
    <submittedName>
        <fullName evidence="1">Lipase</fullName>
    </submittedName>
</protein>
<organism evidence="1 2">
    <name type="scientific">Rhodococcoides trifolii</name>
    <dbReference type="NCBI Taxonomy" id="908250"/>
    <lineage>
        <taxon>Bacteria</taxon>
        <taxon>Bacillati</taxon>
        <taxon>Actinomycetota</taxon>
        <taxon>Actinomycetes</taxon>
        <taxon>Mycobacteriales</taxon>
        <taxon>Nocardiaceae</taxon>
        <taxon>Rhodococcoides</taxon>
    </lineage>
</organism>
<reference evidence="1" key="2">
    <citation type="submission" date="2020-09" db="EMBL/GenBank/DDBJ databases">
        <authorList>
            <person name="Sun Q."/>
            <person name="Sedlacek I."/>
        </authorList>
    </citation>
    <scope>NUCLEOTIDE SEQUENCE</scope>
    <source>
        <strain evidence="1">CCM 7905</strain>
    </source>
</reference>
<dbReference type="EMBL" id="BMCU01000005">
    <property type="protein sequence ID" value="GGG22013.1"/>
    <property type="molecule type" value="Genomic_DNA"/>
</dbReference>
<dbReference type="GO" id="GO:0004806">
    <property type="term" value="F:triacylglycerol lipase activity"/>
    <property type="evidence" value="ECO:0007669"/>
    <property type="project" value="InterPro"/>
</dbReference>
<dbReference type="InterPro" id="IPR029058">
    <property type="entry name" value="AB_hydrolase_fold"/>
</dbReference>
<dbReference type="InterPro" id="IPR005152">
    <property type="entry name" value="Lipase_secreted"/>
</dbReference>
<dbReference type="PANTHER" id="PTHR34853:SF1">
    <property type="entry name" value="LIPASE 5"/>
    <property type="match status" value="1"/>
</dbReference>
<proteinExistence type="predicted"/>
<sequence length="331" mass="34576">MSKIAYLTEGSDGTPTVAAGLMFLPAGEAPPGGWPVVSWGHGTSGIGRYCGLTASRGAPHDASFLSELARAGYAVVATDYLGLTPTAAQSHPYLDIRTGATATIDIVRAARQADSGLSERWVTFGVSQGGHAALGAGSIAAKYAPELDYRGTAVIAPASHVETLLPMAGPHAPRIPELTGLVAIAGAILSGMSLRPNVFDVQPYLSDEGRRVLAALADVCVDKWGDVVDGVTLNSMLTRPLSEPAFVRALGDYMRVPTYGYNRPIFVAQGTRDTMVPLSLTMRLLAEFDGTGTEYELATFDSEHDSIAEEGGFAAGLDFVRSVLPPAGHTA</sequence>
<comment type="caution">
    <text evidence="1">The sequence shown here is derived from an EMBL/GenBank/DDBJ whole genome shotgun (WGS) entry which is preliminary data.</text>
</comment>
<dbReference type="Gene3D" id="3.40.50.1820">
    <property type="entry name" value="alpha/beta hydrolase"/>
    <property type="match status" value="1"/>
</dbReference>
<evidence type="ECO:0000313" key="2">
    <source>
        <dbReference type="Proteomes" id="UP000654257"/>
    </source>
</evidence>
<accession>A0A917LGE2</accession>
<name>A0A917LGE2_9NOCA</name>
<dbReference type="PANTHER" id="PTHR34853">
    <property type="match status" value="1"/>
</dbReference>
<gene>
    <name evidence="1" type="ORF">GCM10007304_39790</name>
</gene>
<dbReference type="AlphaFoldDB" id="A0A917LGE2"/>
<keyword evidence="2" id="KW-1185">Reference proteome</keyword>
<evidence type="ECO:0000313" key="1">
    <source>
        <dbReference type="EMBL" id="GGG22013.1"/>
    </source>
</evidence>
<dbReference type="PIRSF" id="PIRSF029171">
    <property type="entry name" value="Esterase_LipA"/>
    <property type="match status" value="1"/>
</dbReference>